<organism evidence="1 2">
    <name type="scientific">Sphingomonas ginsenosidivorax</name>
    <dbReference type="NCBI Taxonomy" id="862135"/>
    <lineage>
        <taxon>Bacteria</taxon>
        <taxon>Pseudomonadati</taxon>
        <taxon>Pseudomonadota</taxon>
        <taxon>Alphaproteobacteria</taxon>
        <taxon>Sphingomonadales</taxon>
        <taxon>Sphingomonadaceae</taxon>
        <taxon>Sphingomonas</taxon>
    </lineage>
</organism>
<protein>
    <recommendedName>
        <fullName evidence="3">DUF2188 domain-containing protein</fullName>
    </recommendedName>
</protein>
<reference evidence="1 2" key="1">
    <citation type="journal article" date="2013" name="Antonie Van Leeuwenhoek">
        <title>Sphingomonas ginsenosidivorax sp. nov., with the ability to transform ginsenosides.</title>
        <authorList>
            <person name="Jin X.F."/>
            <person name="Kim J.K."/>
            <person name="Liu Q.M."/>
            <person name="Kang M.S."/>
            <person name="He D."/>
            <person name="Jin F.X."/>
            <person name="Kim S.C."/>
            <person name="Im W.T."/>
        </authorList>
    </citation>
    <scope>NUCLEOTIDE SEQUENCE [LARGE SCALE GENOMIC DNA]</scope>
    <source>
        <strain evidence="1 2">KHI67</strain>
    </source>
</reference>
<evidence type="ECO:0008006" key="3">
    <source>
        <dbReference type="Google" id="ProtNLM"/>
    </source>
</evidence>
<dbReference type="AlphaFoldDB" id="A0A5C6UEE1"/>
<name>A0A5C6UEE1_9SPHN</name>
<dbReference type="RefSeq" id="WP_147081355.1">
    <property type="nucleotide sequence ID" value="NZ_VOQR01000001.1"/>
</dbReference>
<dbReference type="EMBL" id="VOQR01000001">
    <property type="protein sequence ID" value="TXC70750.1"/>
    <property type="molecule type" value="Genomic_DNA"/>
</dbReference>
<dbReference type="OrthoDB" id="8454620at2"/>
<evidence type="ECO:0000313" key="1">
    <source>
        <dbReference type="EMBL" id="TXC70750.1"/>
    </source>
</evidence>
<keyword evidence="2" id="KW-1185">Reference proteome</keyword>
<dbReference type="Proteomes" id="UP000321250">
    <property type="component" value="Unassembled WGS sequence"/>
</dbReference>
<comment type="caution">
    <text evidence="1">The sequence shown here is derived from an EMBL/GenBank/DDBJ whole genome shotgun (WGS) entry which is preliminary data.</text>
</comment>
<sequence>MPSDPNPEPDQSERVIFVGQDKAGHWIVQDDRRSMEGRFVSYGAALHYAQAERDMYHASIEIAATPLIPLISFAPVGRDERALPRAA</sequence>
<gene>
    <name evidence="1" type="ORF">FSB78_07215</name>
</gene>
<accession>A0A5C6UEE1</accession>
<evidence type="ECO:0000313" key="2">
    <source>
        <dbReference type="Proteomes" id="UP000321250"/>
    </source>
</evidence>
<proteinExistence type="predicted"/>